<dbReference type="Proteomes" id="UP000017184">
    <property type="component" value="Chromosome"/>
</dbReference>
<evidence type="ECO:0000313" key="2">
    <source>
        <dbReference type="EMBL" id="AGX87687.1"/>
    </source>
</evidence>
<evidence type="ECO:0000256" key="1">
    <source>
        <dbReference type="SAM" id="Phobius"/>
    </source>
</evidence>
<dbReference type="NCBIfam" id="NF037970">
    <property type="entry name" value="vanZ_1"/>
    <property type="match status" value="1"/>
</dbReference>
<feature type="transmembrane region" description="Helical" evidence="1">
    <location>
        <begin position="107"/>
        <end position="128"/>
    </location>
</feature>
<dbReference type="HOGENOM" id="CLU_096028_3_5_4"/>
<sequence>MMQQRPPMSLCGTKTASTHRWCARALFWGLVAMASWLALAPAPQVPEVLRWWDKAQHTAGFAALAFWGLVAYPRGLSRLVPGLVLFGVGIEIAQAFTGWRHGDWRDWAADCVGIALGWAAWRCLLWWWGWRSRSRPTFHA</sequence>
<organism evidence="2 3">
    <name type="scientific">Candidatus Symbiobacter mobilis CR</name>
    <dbReference type="NCBI Taxonomy" id="946483"/>
    <lineage>
        <taxon>Bacteria</taxon>
        <taxon>Pseudomonadati</taxon>
        <taxon>Pseudomonadota</taxon>
        <taxon>Betaproteobacteria</taxon>
        <taxon>Burkholderiales</taxon>
        <taxon>Comamonadaceae</taxon>
    </lineage>
</organism>
<dbReference type="KEGG" id="cbx:Cenrod_1602"/>
<feature type="transmembrane region" description="Helical" evidence="1">
    <location>
        <begin position="79"/>
        <end position="101"/>
    </location>
</feature>
<dbReference type="PANTHER" id="PTHR28008:SF1">
    <property type="entry name" value="DOMAIN PROTEIN, PUTATIVE (AFU_ORTHOLOGUE AFUA_3G10980)-RELATED"/>
    <property type="match status" value="1"/>
</dbReference>
<dbReference type="PANTHER" id="PTHR28008">
    <property type="entry name" value="DOMAIN PROTEIN, PUTATIVE (AFU_ORTHOLOGUE AFUA_3G10980)-RELATED"/>
    <property type="match status" value="1"/>
</dbReference>
<keyword evidence="3" id="KW-1185">Reference proteome</keyword>
<gene>
    <name evidence="2" type="ORF">Cenrod_1602</name>
</gene>
<evidence type="ECO:0000313" key="3">
    <source>
        <dbReference type="Proteomes" id="UP000017184"/>
    </source>
</evidence>
<keyword evidence="1" id="KW-0812">Transmembrane</keyword>
<dbReference type="STRING" id="946483.Cenrod_1602"/>
<protein>
    <submittedName>
        <fullName evidence="2">VanZ-like protein</fullName>
    </submittedName>
</protein>
<reference evidence="2 3" key="1">
    <citation type="journal article" date="2013" name="Genome Biol.">
        <title>Genomic analysis reveals key aspects of prokaryotic symbiosis in the phototrophic consortium "Chlorochromatium aggregatum".</title>
        <authorList>
            <person name="Liu Z."/>
            <person name="Muller J."/>
            <person name="Li T."/>
            <person name="Alvey R.M."/>
            <person name="Vogl K."/>
            <person name="Frigaard N.U."/>
            <person name="Rockwell N.C."/>
            <person name="Boyd E.S."/>
            <person name="Tomsho L.P."/>
            <person name="Schuster S.C."/>
            <person name="Henke P."/>
            <person name="Rohde M."/>
            <person name="Overmann J."/>
            <person name="Bryant D.A."/>
        </authorList>
    </citation>
    <scope>NUCLEOTIDE SEQUENCE [LARGE SCALE GENOMIC DNA]</scope>
    <source>
        <strain evidence="2">CR</strain>
    </source>
</reference>
<dbReference type="AlphaFoldDB" id="U5N8F4"/>
<keyword evidence="1" id="KW-0472">Membrane</keyword>
<keyword evidence="1" id="KW-1133">Transmembrane helix</keyword>
<dbReference type="eggNOG" id="COG5652">
    <property type="taxonomic scope" value="Bacteria"/>
</dbReference>
<proteinExistence type="predicted"/>
<dbReference type="EMBL" id="CP004885">
    <property type="protein sequence ID" value="AGX87687.1"/>
    <property type="molecule type" value="Genomic_DNA"/>
</dbReference>
<feature type="transmembrane region" description="Helical" evidence="1">
    <location>
        <begin position="21"/>
        <end position="43"/>
    </location>
</feature>
<accession>U5N8F4</accession>
<name>U5N8F4_9BURK</name>
<dbReference type="RefSeq" id="WP_022773562.1">
    <property type="nucleotide sequence ID" value="NC_022576.1"/>
</dbReference>
<feature type="transmembrane region" description="Helical" evidence="1">
    <location>
        <begin position="55"/>
        <end position="72"/>
    </location>
</feature>